<comment type="caution">
    <text evidence="2">The sequence shown here is derived from an EMBL/GenBank/DDBJ whole genome shotgun (WGS) entry which is preliminary data.</text>
</comment>
<dbReference type="PANTHER" id="PTHR46082">
    <property type="entry name" value="ATP/GTP-BINDING PROTEIN-RELATED"/>
    <property type="match status" value="1"/>
</dbReference>
<dbReference type="InterPro" id="IPR011990">
    <property type="entry name" value="TPR-like_helical_dom_sf"/>
</dbReference>
<protein>
    <recommendedName>
        <fullName evidence="4">Heterokaryon incompatibility domain-containing protein</fullName>
    </recommendedName>
</protein>
<dbReference type="SUPFAM" id="SSF48452">
    <property type="entry name" value="TPR-like"/>
    <property type="match status" value="2"/>
</dbReference>
<reference evidence="2" key="1">
    <citation type="journal article" date="2021" name="Nat. Commun.">
        <title>Genetic determinants of endophytism in the Arabidopsis root mycobiome.</title>
        <authorList>
            <person name="Mesny F."/>
            <person name="Miyauchi S."/>
            <person name="Thiergart T."/>
            <person name="Pickel B."/>
            <person name="Atanasova L."/>
            <person name="Karlsson M."/>
            <person name="Huettel B."/>
            <person name="Barry K.W."/>
            <person name="Haridas S."/>
            <person name="Chen C."/>
            <person name="Bauer D."/>
            <person name="Andreopoulos W."/>
            <person name="Pangilinan J."/>
            <person name="LaButti K."/>
            <person name="Riley R."/>
            <person name="Lipzen A."/>
            <person name="Clum A."/>
            <person name="Drula E."/>
            <person name="Henrissat B."/>
            <person name="Kohler A."/>
            <person name="Grigoriev I.V."/>
            <person name="Martin F.M."/>
            <person name="Hacquard S."/>
        </authorList>
    </citation>
    <scope>NUCLEOTIDE SEQUENCE</scope>
    <source>
        <strain evidence="2">MPI-CAGE-CH-0235</strain>
    </source>
</reference>
<evidence type="ECO:0000313" key="2">
    <source>
        <dbReference type="EMBL" id="KAH7303546.1"/>
    </source>
</evidence>
<dbReference type="Gene3D" id="1.25.40.10">
    <property type="entry name" value="Tetratricopeptide repeat domain"/>
    <property type="match status" value="2"/>
</dbReference>
<sequence>MGQEASTVLASLADPLEQPRDAGSNVVQAPPETIDALIRKGKFAAAVDLAQRTVDKNKRRLGLEHPLTLRRTFELGKALHGDGLVGRALQVFQELLPLNEKVYGSTHEYAITTLHSICEELCNLGKYEQSLIHLNDARQRCEQACGLESERTVRLLVDMANMSKLLGKVDEAASVFSLALNRSKRGLGDAHYVTLGIQKDLREMRGPAAPDLERMKTLLRQKRLPVVDEPFPAAFSTTWREAFHDREISVISSVGYEASNAMSLRIGPINGAEKPEAPIFMPSSHGDPTKIELEDAPAEGSTDNSFESLIERSIKILPRGGTSATREAVSKHTAFLKGLKSLDELLANKEAPFWFFQRRESFMQQTTFQKWDANWLGRYVLIPIEGGFANPEDCIFVSHYWQTPSHPDPEGRDLRQLQELLRDGFWSKSAFFWVDWTCLPQRSATAPRTPEQQQYFRQALASISRLVRDCSFLAHFTEFRPRLWVLFEVAAFTFNRAEPVGLPCTDFFKKHLLQMKGNDVRLVLDKYNYACTNNADRNWVITQLEILLALRKTVPSIHTRRQILNAIDTSTIRYCAHEEVRVQVDKERGTLIAGESTYQFNPLPVEDSASELNIVGDHAARWQRALQRANQSFDHTGIGEIAREYDRAGDHDIAEALYRLALDRGDDPSNVRDLISNLENQEQYEEAAKICRQLTERPGTREQLMELHPQLVRLQQKDKLHKTYRKWKLEPLENILPITSAQYFFTSTRVAQQPALRNGLKRSWLQLLDQSVWQSQDPMVMKSIEEQALRLEEQGGYAEAQMVYLRLLERRKEFLGPYHIDTRRNLCDLARISHLAGNMEVAHSAYFVAHAVCDFTLSPWHPESRAVLGHLAETVFAMGKPGLARSYFRQHLERTLAVSGWDDPAAFPSKLFLHALLQRAELKIVQGEEGATVDINVFDPQDAARLNANSALAMAAGATLATSPGERSREEMPRRRSTSEKPILMLDLEKADFLFHKYTIARTG</sequence>
<proteinExistence type="predicted"/>
<gene>
    <name evidence="2" type="ORF">B0I35DRAFT_485120</name>
</gene>
<keyword evidence="3" id="KW-1185">Reference proteome</keyword>
<dbReference type="InterPro" id="IPR053137">
    <property type="entry name" value="NLR-like"/>
</dbReference>
<evidence type="ECO:0000256" key="1">
    <source>
        <dbReference type="SAM" id="MobiDB-lite"/>
    </source>
</evidence>
<dbReference type="PANTHER" id="PTHR46082:SF6">
    <property type="entry name" value="AAA+ ATPASE DOMAIN-CONTAINING PROTEIN-RELATED"/>
    <property type="match status" value="1"/>
</dbReference>
<accession>A0A8K0WK17</accession>
<evidence type="ECO:0000313" key="3">
    <source>
        <dbReference type="Proteomes" id="UP000813444"/>
    </source>
</evidence>
<dbReference type="AlphaFoldDB" id="A0A8K0WK17"/>
<feature type="region of interest" description="Disordered" evidence="1">
    <location>
        <begin position="958"/>
        <end position="981"/>
    </location>
</feature>
<dbReference type="EMBL" id="JAGPNK010000032">
    <property type="protein sequence ID" value="KAH7303546.1"/>
    <property type="molecule type" value="Genomic_DNA"/>
</dbReference>
<feature type="compositionally biased region" description="Basic and acidic residues" evidence="1">
    <location>
        <begin position="966"/>
        <end position="979"/>
    </location>
</feature>
<name>A0A8K0WK17_9HYPO</name>
<evidence type="ECO:0008006" key="4">
    <source>
        <dbReference type="Google" id="ProtNLM"/>
    </source>
</evidence>
<dbReference type="Proteomes" id="UP000813444">
    <property type="component" value="Unassembled WGS sequence"/>
</dbReference>
<organism evidence="2 3">
    <name type="scientific">Stachybotrys elegans</name>
    <dbReference type="NCBI Taxonomy" id="80388"/>
    <lineage>
        <taxon>Eukaryota</taxon>
        <taxon>Fungi</taxon>
        <taxon>Dikarya</taxon>
        <taxon>Ascomycota</taxon>
        <taxon>Pezizomycotina</taxon>
        <taxon>Sordariomycetes</taxon>
        <taxon>Hypocreomycetidae</taxon>
        <taxon>Hypocreales</taxon>
        <taxon>Stachybotryaceae</taxon>
        <taxon>Stachybotrys</taxon>
    </lineage>
</organism>
<dbReference type="OrthoDB" id="2345911at2759"/>